<dbReference type="Pfam" id="PF04127">
    <property type="entry name" value="DFP"/>
    <property type="match status" value="1"/>
</dbReference>
<dbReference type="STRING" id="1921010.MMIC_P0673"/>
<dbReference type="UniPathway" id="UPA00241">
    <property type="reaction ID" value="UER00353"/>
</dbReference>
<dbReference type="GO" id="GO:0004633">
    <property type="term" value="F:phosphopantothenoylcysteine decarboxylase activity"/>
    <property type="evidence" value="ECO:0007669"/>
    <property type="project" value="UniProtKB-UniRule"/>
</dbReference>
<comment type="catalytic activity">
    <reaction evidence="3 4">
        <text>N-[(R)-4-phosphopantothenoyl]-L-cysteine + H(+) = (R)-4'-phosphopantetheine + CO2</text>
        <dbReference type="Rhea" id="RHEA:16793"/>
        <dbReference type="ChEBI" id="CHEBI:15378"/>
        <dbReference type="ChEBI" id="CHEBI:16526"/>
        <dbReference type="ChEBI" id="CHEBI:59458"/>
        <dbReference type="ChEBI" id="CHEBI:61723"/>
        <dbReference type="EC" id="4.1.1.36"/>
    </reaction>
</comment>
<keyword evidence="2 3" id="KW-0456">Lyase</keyword>
<dbReference type="AlphaFoldDB" id="A0A1L8CLE4"/>
<dbReference type="SUPFAM" id="SSF102645">
    <property type="entry name" value="CoaB-like"/>
    <property type="match status" value="1"/>
</dbReference>
<accession>A0A1L8CLE4</accession>
<dbReference type="InterPro" id="IPR035929">
    <property type="entry name" value="CoaB-like_sf"/>
</dbReference>
<comment type="similarity">
    <text evidence="3 4">In the C-terminal section; belongs to the PPC synthetase family.</text>
</comment>
<keyword evidence="3 4" id="KW-0436">Ligase</keyword>
<feature type="region of interest" description="Phosphopantothenoylcysteine decarboxylase" evidence="3">
    <location>
        <begin position="1"/>
        <end position="189"/>
    </location>
</feature>
<dbReference type="Gene3D" id="3.40.50.10300">
    <property type="entry name" value="CoaB-like"/>
    <property type="match status" value="1"/>
</dbReference>
<dbReference type="InterPro" id="IPR007085">
    <property type="entry name" value="DNA/pantothenate-metab_flavo_C"/>
</dbReference>
<dbReference type="PANTHER" id="PTHR14359">
    <property type="entry name" value="HOMO-OLIGOMERIC FLAVIN CONTAINING CYS DECARBOXYLASE FAMILY"/>
    <property type="match status" value="1"/>
</dbReference>
<feature type="binding site" evidence="3">
    <location>
        <begin position="305"/>
        <end position="308"/>
    </location>
    <ligand>
        <name>CTP</name>
        <dbReference type="ChEBI" id="CHEBI:37563"/>
    </ligand>
</feature>
<dbReference type="InterPro" id="IPR036551">
    <property type="entry name" value="Flavin_trans-like"/>
</dbReference>
<dbReference type="EMBL" id="BDFD01000004">
    <property type="protein sequence ID" value="GAV19721.1"/>
    <property type="molecule type" value="Genomic_DNA"/>
</dbReference>
<keyword evidence="3 4" id="KW-0285">Flavoprotein</keyword>
<dbReference type="InterPro" id="IPR003382">
    <property type="entry name" value="Flavoprotein"/>
</dbReference>
<dbReference type="GO" id="GO:0046872">
    <property type="term" value="F:metal ion binding"/>
    <property type="evidence" value="ECO:0007669"/>
    <property type="project" value="UniProtKB-KW"/>
</dbReference>
<dbReference type="Gene3D" id="3.40.50.1950">
    <property type="entry name" value="Flavin prenyltransferase-like"/>
    <property type="match status" value="1"/>
</dbReference>
<feature type="active site" description="Proton donor" evidence="3">
    <location>
        <position position="158"/>
    </location>
</feature>
<comment type="similarity">
    <text evidence="3 4">In the N-terminal section; belongs to the HFCD (homo-oligomeric flavin containing Cys decarboxylase) superfamily.</text>
</comment>
<feature type="region of interest" description="Phosphopantothenate--cysteine ligase" evidence="3">
    <location>
        <begin position="190"/>
        <end position="392"/>
    </location>
</feature>
<evidence type="ECO:0000256" key="4">
    <source>
        <dbReference type="RuleBase" id="RU364078"/>
    </source>
</evidence>
<dbReference type="GO" id="GO:0071513">
    <property type="term" value="C:phosphopantothenoylcysteine decarboxylase complex"/>
    <property type="evidence" value="ECO:0007669"/>
    <property type="project" value="TreeGrafter"/>
</dbReference>
<comment type="pathway">
    <text evidence="3 4">Cofactor biosynthesis; coenzyme A biosynthesis; CoA from (R)-pantothenate: step 3/5.</text>
</comment>
<protein>
    <recommendedName>
        <fullName evidence="3">Coenzyme A biosynthesis bifunctional protein CoaBC</fullName>
    </recommendedName>
    <alternativeName>
        <fullName evidence="3">DNA/pantothenate metabolism flavoprotein</fullName>
    </alternativeName>
    <alternativeName>
        <fullName evidence="3">Phosphopantothenoylcysteine synthetase/decarboxylase</fullName>
        <shortName evidence="3">PPCS-PPCDC</shortName>
    </alternativeName>
    <domain>
        <recommendedName>
            <fullName evidence="3">Phosphopantothenoylcysteine decarboxylase</fullName>
            <shortName evidence="3">PPC decarboxylase</shortName>
            <shortName evidence="3">PPC-DC</shortName>
            <ecNumber evidence="3">4.1.1.36</ecNumber>
        </recommendedName>
        <alternativeName>
            <fullName evidence="3">CoaC</fullName>
        </alternativeName>
    </domain>
    <domain>
        <recommendedName>
            <fullName evidence="3">Phosphopantothenate--cysteine ligase</fullName>
            <ecNumber evidence="3">6.3.2.5</ecNumber>
        </recommendedName>
        <alternativeName>
            <fullName evidence="3">CoaB</fullName>
        </alternativeName>
        <alternativeName>
            <fullName evidence="3">Phosphopantothenoylcysteine synthetase</fullName>
            <shortName evidence="3">PPC synthetase</shortName>
            <shortName evidence="3">PPC-S</shortName>
        </alternativeName>
    </domain>
</protein>
<dbReference type="RefSeq" id="WP_072659055.1">
    <property type="nucleotide sequence ID" value="NZ_BDFD01000004.1"/>
</dbReference>
<dbReference type="PANTHER" id="PTHR14359:SF6">
    <property type="entry name" value="PHOSPHOPANTOTHENOYLCYSTEINE DECARBOXYLASE"/>
    <property type="match status" value="1"/>
</dbReference>
<dbReference type="EC" id="4.1.1.36" evidence="3"/>
<reference evidence="7 8" key="1">
    <citation type="journal article" date="2017" name="Arch. Microbiol.">
        <title>Mariprofundus micogutta sp. nov., a novel iron-oxidizing zetaproteobacterium isolated from a deep-sea hydrothermal field at the Bayonnaise knoll of the Izu-Ogasawara arc, and a description of Mariprofundales ord. nov. and Zetaproteobacteria classis nov.</title>
        <authorList>
            <person name="Makita H."/>
            <person name="Tanaka E."/>
            <person name="Mitsunobu S."/>
            <person name="Miyazaki M."/>
            <person name="Nunoura T."/>
            <person name="Uematsu K."/>
            <person name="Takaki Y."/>
            <person name="Nishi S."/>
            <person name="Shimamura S."/>
            <person name="Takai K."/>
        </authorList>
    </citation>
    <scope>NUCLEOTIDE SEQUENCE [LARGE SCALE GENOMIC DNA]</scope>
    <source>
        <strain evidence="7 8">ET2</strain>
    </source>
</reference>
<keyword evidence="3" id="KW-0511">Multifunctional enzyme</keyword>
<comment type="function">
    <text evidence="4">Catalyzes two steps in the biosynthesis of coenzyme A. In the first step cysteine is conjugated to 4'-phosphopantothenate to form 4-phosphopantothenoylcysteine, in the latter compound is decarboxylated to form 4'-phosphopantotheine.</text>
</comment>
<keyword evidence="1 3" id="KW-0210">Decarboxylase</keyword>
<dbReference type="GO" id="GO:0015937">
    <property type="term" value="P:coenzyme A biosynthetic process"/>
    <property type="evidence" value="ECO:0007669"/>
    <property type="project" value="UniProtKB-UniRule"/>
</dbReference>
<feature type="binding site" evidence="3">
    <location>
        <position position="324"/>
    </location>
    <ligand>
        <name>CTP</name>
        <dbReference type="ChEBI" id="CHEBI:37563"/>
    </ligand>
</feature>
<comment type="catalytic activity">
    <reaction evidence="3 4">
        <text>(R)-4'-phosphopantothenate + L-cysteine + CTP = N-[(R)-4-phosphopantothenoyl]-L-cysteine + CMP + diphosphate + H(+)</text>
        <dbReference type="Rhea" id="RHEA:19397"/>
        <dbReference type="ChEBI" id="CHEBI:10986"/>
        <dbReference type="ChEBI" id="CHEBI:15378"/>
        <dbReference type="ChEBI" id="CHEBI:33019"/>
        <dbReference type="ChEBI" id="CHEBI:35235"/>
        <dbReference type="ChEBI" id="CHEBI:37563"/>
        <dbReference type="ChEBI" id="CHEBI:59458"/>
        <dbReference type="ChEBI" id="CHEBI:60377"/>
        <dbReference type="EC" id="6.3.2.5"/>
    </reaction>
</comment>
<evidence type="ECO:0000259" key="5">
    <source>
        <dbReference type="Pfam" id="PF02441"/>
    </source>
</evidence>
<dbReference type="Proteomes" id="UP000231632">
    <property type="component" value="Unassembled WGS sequence"/>
</dbReference>
<dbReference type="EC" id="6.3.2.5" evidence="3"/>
<evidence type="ECO:0000256" key="2">
    <source>
        <dbReference type="ARBA" id="ARBA00023239"/>
    </source>
</evidence>
<name>A0A1L8CLE4_9PROT</name>
<feature type="binding site" evidence="3">
    <location>
        <position position="278"/>
    </location>
    <ligand>
        <name>CTP</name>
        <dbReference type="ChEBI" id="CHEBI:37563"/>
    </ligand>
</feature>
<dbReference type="SUPFAM" id="SSF52507">
    <property type="entry name" value="Homo-oligomeric flavin-containing Cys decarboxylases, HFCD"/>
    <property type="match status" value="1"/>
</dbReference>
<comment type="caution">
    <text evidence="7">The sequence shown here is derived from an EMBL/GenBank/DDBJ whole genome shotgun (WGS) entry which is preliminary data.</text>
</comment>
<evidence type="ECO:0000256" key="3">
    <source>
        <dbReference type="HAMAP-Rule" id="MF_02225"/>
    </source>
</evidence>
<feature type="binding site" evidence="3">
    <location>
        <position position="288"/>
    </location>
    <ligand>
        <name>CTP</name>
        <dbReference type="ChEBI" id="CHEBI:37563"/>
    </ligand>
</feature>
<evidence type="ECO:0000259" key="6">
    <source>
        <dbReference type="Pfam" id="PF04127"/>
    </source>
</evidence>
<dbReference type="HAMAP" id="MF_02225">
    <property type="entry name" value="CoaBC"/>
    <property type="match status" value="1"/>
</dbReference>
<comment type="pathway">
    <text evidence="3 4">Cofactor biosynthesis; coenzyme A biosynthesis; CoA from (R)-pantothenate: step 2/5.</text>
</comment>
<comment type="cofactor">
    <cofactor evidence="3">
        <name>Mg(2+)</name>
        <dbReference type="ChEBI" id="CHEBI:18420"/>
    </cofactor>
</comment>
<dbReference type="NCBIfam" id="TIGR00521">
    <property type="entry name" value="coaBC_dfp"/>
    <property type="match status" value="1"/>
</dbReference>
<feature type="binding site" evidence="3">
    <location>
        <position position="338"/>
    </location>
    <ligand>
        <name>CTP</name>
        <dbReference type="ChEBI" id="CHEBI:37563"/>
    </ligand>
</feature>
<sequence>MNLLGKRILIGIGGGIAVYRVAELTRLLKKSGMEVRCVMTRSACEFVSPLTFEALTGEEVHTELFDLTGEREMGHIQLARWADAVIIAPATSNLIARFAHGIADDLLTTIMQVCDKPVLLAPAMNSSMWDATATQHNINTLLQNGISVVGPEAGELACGESGAGRLSEPRAIISALLPLLTKQNLNGQHWVINAGPTVEAWDDVRLLTNRASGMLGAMLADLAVIKGAEVSLIAGPGTPETHPDIKRFDVESAKQMHTACKHEAAEADVFIATAAVSDFRFDKVCQGKLKRGDTTSMSVNMIANPDIVAEIAAMQKRPTKVIAFAAEASDHIEHARAKLVKKGVDAIIANDISNMGSDKSNGWWISDTETFAIESVTKFEFAQSIINHIMEN</sequence>
<dbReference type="OrthoDB" id="5288242at2"/>
<proteinExistence type="inferred from homology"/>
<evidence type="ECO:0000256" key="1">
    <source>
        <dbReference type="ARBA" id="ARBA00022793"/>
    </source>
</evidence>
<organism evidence="7 8">
    <name type="scientific">Mariprofundus micogutta</name>
    <dbReference type="NCBI Taxonomy" id="1921010"/>
    <lineage>
        <taxon>Bacteria</taxon>
        <taxon>Pseudomonadati</taxon>
        <taxon>Pseudomonadota</taxon>
        <taxon>Candidatius Mariprofundia</taxon>
        <taxon>Mariprofundales</taxon>
        <taxon>Mariprofundaceae</taxon>
        <taxon>Mariprofundus</taxon>
    </lineage>
</organism>
<comment type="function">
    <text evidence="3">Catalyzes two sequential steps in the biosynthesis of coenzyme A. In the first step cysteine is conjugated to 4'-phosphopantothenate to form 4-phosphopantothenoylcysteine. In the second step the latter compound is decarboxylated to form 4'-phosphopantotheine.</text>
</comment>
<feature type="domain" description="Flavoprotein" evidence="5">
    <location>
        <begin position="6"/>
        <end position="177"/>
    </location>
</feature>
<comment type="cofactor">
    <cofactor evidence="3">
        <name>FMN</name>
        <dbReference type="ChEBI" id="CHEBI:58210"/>
    </cofactor>
    <text evidence="3">Binds 1 FMN per subunit.</text>
</comment>
<evidence type="ECO:0000313" key="8">
    <source>
        <dbReference type="Proteomes" id="UP000231632"/>
    </source>
</evidence>
<dbReference type="InterPro" id="IPR005252">
    <property type="entry name" value="CoaBC"/>
</dbReference>
<keyword evidence="8" id="KW-1185">Reference proteome</keyword>
<feature type="domain" description="DNA/pantothenate metabolism flavoprotein C-terminal" evidence="6">
    <location>
        <begin position="185"/>
        <end position="391"/>
    </location>
</feature>
<dbReference type="Pfam" id="PF02441">
    <property type="entry name" value="Flavoprotein"/>
    <property type="match status" value="1"/>
</dbReference>
<dbReference type="GO" id="GO:0015941">
    <property type="term" value="P:pantothenate catabolic process"/>
    <property type="evidence" value="ECO:0007669"/>
    <property type="project" value="InterPro"/>
</dbReference>
<evidence type="ECO:0000313" key="7">
    <source>
        <dbReference type="EMBL" id="GAV19721.1"/>
    </source>
</evidence>
<feature type="binding site" evidence="3">
    <location>
        <position position="342"/>
    </location>
    <ligand>
        <name>CTP</name>
        <dbReference type="ChEBI" id="CHEBI:37563"/>
    </ligand>
</feature>
<keyword evidence="3 4" id="KW-0288">FMN</keyword>
<comment type="caution">
    <text evidence="3">Lacks conserved residue(s) required for the propagation of feature annotation.</text>
</comment>
<dbReference type="GO" id="GO:0010181">
    <property type="term" value="F:FMN binding"/>
    <property type="evidence" value="ECO:0007669"/>
    <property type="project" value="UniProtKB-UniRule"/>
</dbReference>
<dbReference type="GO" id="GO:0004632">
    <property type="term" value="F:phosphopantothenate--cysteine ligase activity"/>
    <property type="evidence" value="ECO:0007669"/>
    <property type="project" value="UniProtKB-UniRule"/>
</dbReference>
<keyword evidence="3" id="KW-0479">Metal-binding</keyword>
<keyword evidence="3" id="KW-0460">Magnesium</keyword>
<gene>
    <name evidence="3" type="primary">coaBC</name>
    <name evidence="7" type="ORF">MMIC_P0673</name>
</gene>